<dbReference type="InParanoid" id="A0A409VWN3"/>
<comment type="caution">
    <text evidence="5">The sequence shown here is derived from an EMBL/GenBank/DDBJ whole genome shotgun (WGS) entry which is preliminary data.</text>
</comment>
<evidence type="ECO:0008006" key="7">
    <source>
        <dbReference type="Google" id="ProtNLM"/>
    </source>
</evidence>
<evidence type="ECO:0000313" key="6">
    <source>
        <dbReference type="Proteomes" id="UP000284842"/>
    </source>
</evidence>
<sequence>MDAQLRELLPFLRDKNPQVRQIALENLLPQTVKGAPHRDIFFAGLQSSGLQKSKENDVIRDLKILCRDQLSVAHDAFKALINLSDSPLLISPLADPIFLTFIASYIINPHAILADLASMLLSNLTSSSPACSVLLSMKVSVIPDTRLANGVYTTDSRCGSCPEPVPYPKGETQEVMALPLLLDAFVQGASVHETEDLSKRTRKAELNFLANVFANMIVSPTGRNYFLSPQPLHVLKPDSPLEYPLAKLVSFTEHPDPIRRAGVASSIKNCCFHAAGHKAILTPESEQAAVPPSTVTAAGIDALPYILLPLAGPEEFDLDDQEKLLEPLQFLPPTKNREPNAATRLMLVEILLLLCHTRWGRDYLRQHGVYEIIRTAHENEKVEKISEHMERLVRLIHGDEPSSVPKPFEEEVAEFKGTLQIEGPDSNAQPSQAQPESDDEDLIIEEI</sequence>
<dbReference type="OrthoDB" id="338814at2759"/>
<feature type="domain" description="Protein HGH1 N-terminal" evidence="3">
    <location>
        <begin position="105"/>
        <end position="344"/>
    </location>
</feature>
<gene>
    <name evidence="5" type="ORF">CVT24_000667</name>
</gene>
<dbReference type="SUPFAM" id="SSF48371">
    <property type="entry name" value="ARM repeat"/>
    <property type="match status" value="1"/>
</dbReference>
<dbReference type="Proteomes" id="UP000284842">
    <property type="component" value="Unassembled WGS sequence"/>
</dbReference>
<name>A0A409VWN3_9AGAR</name>
<feature type="region of interest" description="Disordered" evidence="2">
    <location>
        <begin position="418"/>
        <end position="447"/>
    </location>
</feature>
<keyword evidence="6" id="KW-1185">Reference proteome</keyword>
<feature type="domain" description="Protein HGH1 C-terminal" evidence="4">
    <location>
        <begin position="351"/>
        <end position="402"/>
    </location>
</feature>
<dbReference type="EMBL" id="NHTK01005945">
    <property type="protein sequence ID" value="PPQ70659.1"/>
    <property type="molecule type" value="Genomic_DNA"/>
</dbReference>
<dbReference type="PANTHER" id="PTHR13387">
    <property type="entry name" value="PROTEIN HGH1 HOMOLOG"/>
    <property type="match status" value="1"/>
</dbReference>
<reference evidence="5 6" key="1">
    <citation type="journal article" date="2018" name="Evol. Lett.">
        <title>Horizontal gene cluster transfer increased hallucinogenic mushroom diversity.</title>
        <authorList>
            <person name="Reynolds H.T."/>
            <person name="Vijayakumar V."/>
            <person name="Gluck-Thaler E."/>
            <person name="Korotkin H.B."/>
            <person name="Matheny P.B."/>
            <person name="Slot J.C."/>
        </authorList>
    </citation>
    <scope>NUCLEOTIDE SEQUENCE [LARGE SCALE GENOMIC DNA]</scope>
    <source>
        <strain evidence="5 6">2629</strain>
    </source>
</reference>
<evidence type="ECO:0000313" key="5">
    <source>
        <dbReference type="EMBL" id="PPQ70659.1"/>
    </source>
</evidence>
<dbReference type="InterPro" id="IPR007205">
    <property type="entry name" value="Protein_HGH1_N"/>
</dbReference>
<evidence type="ECO:0000259" key="3">
    <source>
        <dbReference type="Pfam" id="PF04063"/>
    </source>
</evidence>
<feature type="compositionally biased region" description="Polar residues" evidence="2">
    <location>
        <begin position="426"/>
        <end position="435"/>
    </location>
</feature>
<dbReference type="InterPro" id="IPR007206">
    <property type="entry name" value="Protein_HGH1_C"/>
</dbReference>
<dbReference type="PANTHER" id="PTHR13387:SF9">
    <property type="entry name" value="PROTEIN HGH1 HOMOLOG"/>
    <property type="match status" value="1"/>
</dbReference>
<evidence type="ECO:0000256" key="2">
    <source>
        <dbReference type="SAM" id="MobiDB-lite"/>
    </source>
</evidence>
<protein>
    <recommendedName>
        <fullName evidence="7">Protein HGH1 homolog</fullName>
    </recommendedName>
</protein>
<evidence type="ECO:0000256" key="1">
    <source>
        <dbReference type="ARBA" id="ARBA00006712"/>
    </source>
</evidence>
<dbReference type="Pfam" id="PF04064">
    <property type="entry name" value="DUF384"/>
    <property type="match status" value="1"/>
</dbReference>
<evidence type="ECO:0000259" key="4">
    <source>
        <dbReference type="Pfam" id="PF04064"/>
    </source>
</evidence>
<dbReference type="InterPro" id="IPR016024">
    <property type="entry name" value="ARM-type_fold"/>
</dbReference>
<organism evidence="5 6">
    <name type="scientific">Panaeolus cyanescens</name>
    <dbReference type="NCBI Taxonomy" id="181874"/>
    <lineage>
        <taxon>Eukaryota</taxon>
        <taxon>Fungi</taxon>
        <taxon>Dikarya</taxon>
        <taxon>Basidiomycota</taxon>
        <taxon>Agaricomycotina</taxon>
        <taxon>Agaricomycetes</taxon>
        <taxon>Agaricomycetidae</taxon>
        <taxon>Agaricales</taxon>
        <taxon>Agaricineae</taxon>
        <taxon>Galeropsidaceae</taxon>
        <taxon>Panaeolus</taxon>
    </lineage>
</organism>
<proteinExistence type="inferred from homology"/>
<comment type="similarity">
    <text evidence="1">Belongs to the HGH1 family.</text>
</comment>
<feature type="compositionally biased region" description="Acidic residues" evidence="2">
    <location>
        <begin position="436"/>
        <end position="447"/>
    </location>
</feature>
<dbReference type="Pfam" id="PF04063">
    <property type="entry name" value="DUF383"/>
    <property type="match status" value="1"/>
</dbReference>
<dbReference type="AlphaFoldDB" id="A0A409VWN3"/>
<dbReference type="InterPro" id="IPR039717">
    <property type="entry name" value="Hgh1"/>
</dbReference>
<accession>A0A409VWN3</accession>
<dbReference type="STRING" id="181874.A0A409VWN3"/>
<dbReference type="FunCoup" id="A0A409VWN3">
    <property type="interactions" value="547"/>
</dbReference>